<organism evidence="1 2">
    <name type="scientific">Parelaphostrongylus tenuis</name>
    <name type="common">Meningeal worm</name>
    <dbReference type="NCBI Taxonomy" id="148309"/>
    <lineage>
        <taxon>Eukaryota</taxon>
        <taxon>Metazoa</taxon>
        <taxon>Ecdysozoa</taxon>
        <taxon>Nematoda</taxon>
        <taxon>Chromadorea</taxon>
        <taxon>Rhabditida</taxon>
        <taxon>Rhabditina</taxon>
        <taxon>Rhabditomorpha</taxon>
        <taxon>Strongyloidea</taxon>
        <taxon>Metastrongylidae</taxon>
        <taxon>Parelaphostrongylus</taxon>
    </lineage>
</organism>
<reference evidence="1" key="1">
    <citation type="submission" date="2021-06" db="EMBL/GenBank/DDBJ databases">
        <title>Parelaphostrongylus tenuis whole genome reference sequence.</title>
        <authorList>
            <person name="Garwood T.J."/>
            <person name="Larsen P.A."/>
            <person name="Fountain-Jones N.M."/>
            <person name="Garbe J.R."/>
            <person name="Macchietto M.G."/>
            <person name="Kania S.A."/>
            <person name="Gerhold R.W."/>
            <person name="Richards J.E."/>
            <person name="Wolf T.M."/>
        </authorList>
    </citation>
    <scope>NUCLEOTIDE SEQUENCE</scope>
    <source>
        <strain evidence="1">MNPRO001-30</strain>
        <tissue evidence="1">Meninges</tissue>
    </source>
</reference>
<keyword evidence="2" id="KW-1185">Reference proteome</keyword>
<evidence type="ECO:0000313" key="1">
    <source>
        <dbReference type="EMBL" id="KAJ1361878.1"/>
    </source>
</evidence>
<dbReference type="Proteomes" id="UP001196413">
    <property type="component" value="Unassembled WGS sequence"/>
</dbReference>
<evidence type="ECO:0000313" key="2">
    <source>
        <dbReference type="Proteomes" id="UP001196413"/>
    </source>
</evidence>
<proteinExistence type="predicted"/>
<gene>
    <name evidence="1" type="ORF">KIN20_021246</name>
</gene>
<dbReference type="EMBL" id="JAHQIW010004283">
    <property type="protein sequence ID" value="KAJ1361878.1"/>
    <property type="molecule type" value="Genomic_DNA"/>
</dbReference>
<name>A0AAD5MTW6_PARTN</name>
<accession>A0AAD5MTW6</accession>
<protein>
    <submittedName>
        <fullName evidence="1">Uncharacterized protein</fullName>
    </submittedName>
</protein>
<sequence>MDGKLAKNVSTMIQKLLGKSQAQPLEMWAVPLSSEIKCCCAVVVRHVVAEPEDSSAPPSRRTGPEWHHVTEPCLPLGPPHGAPMATCQRPPLVELIRKRLNEWKISDGDGLEIDEMLRKS</sequence>
<dbReference type="AlphaFoldDB" id="A0AAD5MTW6"/>
<comment type="caution">
    <text evidence="1">The sequence shown here is derived from an EMBL/GenBank/DDBJ whole genome shotgun (WGS) entry which is preliminary data.</text>
</comment>